<dbReference type="PANTHER" id="PTHR11545">
    <property type="entry name" value="RIBOSOMAL PROTEIN L13"/>
    <property type="match status" value="1"/>
</dbReference>
<dbReference type="AlphaFoldDB" id="A0A0G1HFT3"/>
<dbReference type="NCBIfam" id="TIGR01066">
    <property type="entry name" value="rplM_bact"/>
    <property type="match status" value="1"/>
</dbReference>
<dbReference type="InterPro" id="IPR005822">
    <property type="entry name" value="Ribosomal_uL13"/>
</dbReference>
<dbReference type="InterPro" id="IPR005823">
    <property type="entry name" value="Ribosomal_uL13_bac-type"/>
</dbReference>
<dbReference type="GO" id="GO:0003729">
    <property type="term" value="F:mRNA binding"/>
    <property type="evidence" value="ECO:0007669"/>
    <property type="project" value="TreeGrafter"/>
</dbReference>
<evidence type="ECO:0000256" key="4">
    <source>
        <dbReference type="HAMAP-Rule" id="MF_01366"/>
    </source>
</evidence>
<comment type="function">
    <text evidence="4">This protein is one of the early assembly proteins of the 50S ribosomal subunit, although it is not seen to bind rRNA by itself. It is important during the early stages of 50S assembly.</text>
</comment>
<accession>A0A0G1HFT3</accession>
<proteinExistence type="inferred from homology"/>
<dbReference type="SUPFAM" id="SSF52161">
    <property type="entry name" value="Ribosomal protein L13"/>
    <property type="match status" value="1"/>
</dbReference>
<dbReference type="PIRSF" id="PIRSF002181">
    <property type="entry name" value="Ribosomal_L13"/>
    <property type="match status" value="1"/>
</dbReference>
<dbReference type="GO" id="GO:0006412">
    <property type="term" value="P:translation"/>
    <property type="evidence" value="ECO:0007669"/>
    <property type="project" value="UniProtKB-UniRule"/>
</dbReference>
<dbReference type="HAMAP" id="MF_01366">
    <property type="entry name" value="Ribosomal_uL13"/>
    <property type="match status" value="1"/>
</dbReference>
<comment type="caution">
    <text evidence="5">The sequence shown here is derived from an EMBL/GenBank/DDBJ whole genome shotgun (WGS) entry which is preliminary data.</text>
</comment>
<evidence type="ECO:0000256" key="3">
    <source>
        <dbReference type="ARBA" id="ARBA00023274"/>
    </source>
</evidence>
<dbReference type="InterPro" id="IPR036899">
    <property type="entry name" value="Ribosomal_uL13_sf"/>
</dbReference>
<evidence type="ECO:0000256" key="1">
    <source>
        <dbReference type="ARBA" id="ARBA00006227"/>
    </source>
</evidence>
<protein>
    <recommendedName>
        <fullName evidence="4">Large ribosomal subunit protein uL13</fullName>
    </recommendedName>
</protein>
<evidence type="ECO:0000256" key="2">
    <source>
        <dbReference type="ARBA" id="ARBA00022980"/>
    </source>
</evidence>
<dbReference type="EMBL" id="LCIA01000001">
    <property type="protein sequence ID" value="KKT45745.1"/>
    <property type="molecule type" value="Genomic_DNA"/>
</dbReference>
<dbReference type="Proteomes" id="UP000034128">
    <property type="component" value="Unassembled WGS sequence"/>
</dbReference>
<comment type="similarity">
    <text evidence="1 4">Belongs to the universal ribosomal protein uL13 family.</text>
</comment>
<keyword evidence="2 4" id="KW-0689">Ribosomal protein</keyword>
<sequence length="142" mass="15955">MQKTKFKTISELKPVWYLVDAKDKILGRIAVEVADKLNGKNLPGISPNQYCQSKVVVINTNQVKTTGNKLTNKVYIHHTGFPKGLRSVTLGEAMQKDSTEVFRKAVKGMLPKNKLQKKKMAGLFVYKDADHEHRANFGKVAK</sequence>
<dbReference type="Gene3D" id="3.90.1180.10">
    <property type="entry name" value="Ribosomal protein L13"/>
    <property type="match status" value="1"/>
</dbReference>
<name>A0A0G1HFT3_UNCKA</name>
<dbReference type="GO" id="GO:0017148">
    <property type="term" value="P:negative regulation of translation"/>
    <property type="evidence" value="ECO:0007669"/>
    <property type="project" value="TreeGrafter"/>
</dbReference>
<gene>
    <name evidence="4" type="primary">rplM</name>
    <name evidence="5" type="ORF">UW36_C0001G0043</name>
</gene>
<evidence type="ECO:0000313" key="6">
    <source>
        <dbReference type="Proteomes" id="UP000034128"/>
    </source>
</evidence>
<dbReference type="Pfam" id="PF00572">
    <property type="entry name" value="Ribosomal_L13"/>
    <property type="match status" value="1"/>
</dbReference>
<comment type="subunit">
    <text evidence="4">Part of the 50S ribosomal subunit.</text>
</comment>
<keyword evidence="3 4" id="KW-0687">Ribonucleoprotein</keyword>
<dbReference type="PANTHER" id="PTHR11545:SF2">
    <property type="entry name" value="LARGE RIBOSOMAL SUBUNIT PROTEIN UL13M"/>
    <property type="match status" value="1"/>
</dbReference>
<dbReference type="GO" id="GO:1990904">
    <property type="term" value="C:ribonucleoprotein complex"/>
    <property type="evidence" value="ECO:0007669"/>
    <property type="project" value="UniProtKB-KW"/>
</dbReference>
<evidence type="ECO:0000313" key="5">
    <source>
        <dbReference type="EMBL" id="KKT45745.1"/>
    </source>
</evidence>
<dbReference type="GO" id="GO:0003735">
    <property type="term" value="F:structural constituent of ribosome"/>
    <property type="evidence" value="ECO:0007669"/>
    <property type="project" value="InterPro"/>
</dbReference>
<dbReference type="GO" id="GO:0005840">
    <property type="term" value="C:ribosome"/>
    <property type="evidence" value="ECO:0007669"/>
    <property type="project" value="UniProtKB-KW"/>
</dbReference>
<dbReference type="CDD" id="cd00392">
    <property type="entry name" value="Ribosomal_L13"/>
    <property type="match status" value="1"/>
</dbReference>
<dbReference type="STRING" id="1619110.UW36_C0001G0043"/>
<reference evidence="5 6" key="1">
    <citation type="journal article" date="2015" name="Nature">
        <title>rRNA introns, odd ribosomes, and small enigmatic genomes across a large radiation of phyla.</title>
        <authorList>
            <person name="Brown C.T."/>
            <person name="Hug L.A."/>
            <person name="Thomas B.C."/>
            <person name="Sharon I."/>
            <person name="Castelle C.J."/>
            <person name="Singh A."/>
            <person name="Wilkins M.J."/>
            <person name="Williams K.H."/>
            <person name="Banfield J.F."/>
        </authorList>
    </citation>
    <scope>NUCLEOTIDE SEQUENCE [LARGE SCALE GENOMIC DNA]</scope>
</reference>
<organism evidence="5 6">
    <name type="scientific">candidate division WWE3 bacterium GW2011_GWA2_44_16</name>
    <dbReference type="NCBI Taxonomy" id="1619110"/>
    <lineage>
        <taxon>Bacteria</taxon>
        <taxon>Katanobacteria</taxon>
    </lineage>
</organism>
<dbReference type="PATRIC" id="fig|1619110.3.peg.48"/>